<name>A0ACB9MA74_9MYRT</name>
<evidence type="ECO:0000313" key="2">
    <source>
        <dbReference type="Proteomes" id="UP001057402"/>
    </source>
</evidence>
<organism evidence="1 2">
    <name type="scientific">Melastoma candidum</name>
    <dbReference type="NCBI Taxonomy" id="119954"/>
    <lineage>
        <taxon>Eukaryota</taxon>
        <taxon>Viridiplantae</taxon>
        <taxon>Streptophyta</taxon>
        <taxon>Embryophyta</taxon>
        <taxon>Tracheophyta</taxon>
        <taxon>Spermatophyta</taxon>
        <taxon>Magnoliopsida</taxon>
        <taxon>eudicotyledons</taxon>
        <taxon>Gunneridae</taxon>
        <taxon>Pentapetalae</taxon>
        <taxon>rosids</taxon>
        <taxon>malvids</taxon>
        <taxon>Myrtales</taxon>
        <taxon>Melastomataceae</taxon>
        <taxon>Melastomatoideae</taxon>
        <taxon>Melastomateae</taxon>
        <taxon>Melastoma</taxon>
    </lineage>
</organism>
<dbReference type="EMBL" id="CM042889">
    <property type="protein sequence ID" value="KAI4321193.1"/>
    <property type="molecule type" value="Genomic_DNA"/>
</dbReference>
<accession>A0ACB9MA74</accession>
<evidence type="ECO:0000313" key="1">
    <source>
        <dbReference type="EMBL" id="KAI4321193.1"/>
    </source>
</evidence>
<keyword evidence="2" id="KW-1185">Reference proteome</keyword>
<reference evidence="2" key="1">
    <citation type="journal article" date="2023" name="Front. Plant Sci.">
        <title>Chromosomal-level genome assembly of Melastoma candidum provides insights into trichome evolution.</title>
        <authorList>
            <person name="Zhong Y."/>
            <person name="Wu W."/>
            <person name="Sun C."/>
            <person name="Zou P."/>
            <person name="Liu Y."/>
            <person name="Dai S."/>
            <person name="Zhou R."/>
        </authorList>
    </citation>
    <scope>NUCLEOTIDE SEQUENCE [LARGE SCALE GENOMIC DNA]</scope>
</reference>
<proteinExistence type="predicted"/>
<gene>
    <name evidence="1" type="ORF">MLD38_034605</name>
</gene>
<sequence>MASSTASQVKILQEDCEDDEGFDWDAAVWAIDMASEASVSKPAGSTRSTLEDPFRTPCVAAPLPPRKPRQSKLDKFFGRPGVYNEATGNAGVAGEGRVDEGIGIRGTSGAVEVDAEAAKTWIYPVNVPLRDYQLSITKTALFSNTLVALPTGLGKTLIAAVVMYNYFKWFPKGKIVFAAPSRPLVLQQIEACLKIVGIPQEQTIDMTGQVAPAKRAHYWKSKRVFFVTPQVLEKDIQSGSCLAKYLVCLVIDEAHRAMGNYSYSVVVRELMAIPVQLRILGLTATPGSKHQTIQQVIDNLLISTLEYRNESDPDVIPYVHERKMELVKVTMGKEAIEIYDLLLNVMCNSAARLNRLGINFHRDYQTSSPQDFLHSREKFRQAPPMELPEAKYGEVEHLFGVLITLCHIRKLLSSHGITPAHEMLEEKMQRRSFGSFITRNEDLRKARFLMQQSSTHGAPNPKLSKMLEVLVDHFKTNNAQQSRVIIFSNFRGSVRDILNVLSKLGEVKAAQFIGQSSGKSLKGQSQKVQQTVLEKFRSGEYNVIVATSIGEEGLDIMEVDLVICFDANISPLRMIQRMGRTGRKHDGPCEGSELKGYLRKQGNSKAVRKLMHNGGAASFNFHPSPRMIPHIFKPEVRFLKLSIEKYIPQRKKVIDGEIIESVECKKTLTKEEQGIISKYFHNYSNEWRPSLIAFPAFQNFPSRVHKVMHSSRTSMLIDAMQNLQGLPSNRSVENHHLENEDEVREDLHNARSIDEKDARSEEVELLNEDGFTSKGQDFPPTEKMEEDRSLHLNSCDPSGHTFLFGSEFVTVDPVGIVQILSVPTTLPFVKSSEDVNVSINSVKEGIVSSCGPADRTMSPMKCESIDEDVLLCRLTEIPLGKISSGDIDEEYKRTRYMSQDSPSQKGNDLLQDREDNITTPDASKLRVSQLEGGHNEDQVDVDMSPRLSCYLKCGVVPESPVNGESEDRDIYLLPTTNALPAGLCPEINSGSSPKGLHAETISGNCNLGSPACCNLSTLYGTSKDHCNNPVHNTASPVASKSVVTPISSGYRRNWLLSPAKDNESVERRKKLKRLRRVGDCPSVGRVASDRDHSVLDEVPKLGSKASMIRDKLDRGKKKQMSDARAFIEVEAEASSDDEASTDEEEDTYDDSFIDDITDSVAAESSAPVDMMAVYRRSLLSQSPNIRQLNGVGPSPLHSVTASVRSDISSSTKSLRTPQSGPNALLRDKPIGSTINYRERLPGTDLSAGVIPLSEVSSDRDNRERSCLTQAGHVHPVNLYRLFTQTEKVVLNKEGLQRCEDSGPAVHVDDLNDDLFYEGLDLDEVEAQATLLLCGNSEFPNHDDPIPGSGLQKGDCPKSPSFDLGI</sequence>
<dbReference type="Proteomes" id="UP001057402">
    <property type="component" value="Chromosome 10"/>
</dbReference>
<protein>
    <submittedName>
        <fullName evidence="1">Uncharacterized protein</fullName>
    </submittedName>
</protein>
<comment type="caution">
    <text evidence="1">The sequence shown here is derived from an EMBL/GenBank/DDBJ whole genome shotgun (WGS) entry which is preliminary data.</text>
</comment>